<gene>
    <name evidence="3" type="ORF">B5C08_07205</name>
</gene>
<dbReference type="PANTHER" id="PTHR46558">
    <property type="entry name" value="TRACRIPTIONAL REGULATORY PROTEIN-RELATED-RELATED"/>
    <property type="match status" value="1"/>
</dbReference>
<dbReference type="SMART" id="SM00530">
    <property type="entry name" value="HTH_XRE"/>
    <property type="match status" value="1"/>
</dbReference>
<evidence type="ECO:0000259" key="2">
    <source>
        <dbReference type="PROSITE" id="PS50943"/>
    </source>
</evidence>
<dbReference type="Pfam" id="PF12844">
    <property type="entry name" value="HTH_19"/>
    <property type="match status" value="1"/>
</dbReference>
<organism evidence="3 4">
    <name type="scientific">Staphylococcus delphini</name>
    <dbReference type="NCBI Taxonomy" id="53344"/>
    <lineage>
        <taxon>Bacteria</taxon>
        <taxon>Bacillati</taxon>
        <taxon>Bacillota</taxon>
        <taxon>Bacilli</taxon>
        <taxon>Bacillales</taxon>
        <taxon>Staphylococcaceae</taxon>
        <taxon>Staphylococcus</taxon>
        <taxon>Staphylococcus intermedius group</taxon>
    </lineage>
</organism>
<dbReference type="Proteomes" id="UP000218335">
    <property type="component" value="Unassembled WGS sequence"/>
</dbReference>
<dbReference type="InterPro" id="IPR010982">
    <property type="entry name" value="Lambda_DNA-bd_dom_sf"/>
</dbReference>
<dbReference type="PANTHER" id="PTHR46558:SF11">
    <property type="entry name" value="HTH-TYPE TRANSCRIPTIONAL REGULATOR XRE"/>
    <property type="match status" value="1"/>
</dbReference>
<dbReference type="CDD" id="cd00093">
    <property type="entry name" value="HTH_XRE"/>
    <property type="match status" value="1"/>
</dbReference>
<dbReference type="AlphaFoldDB" id="A0A2A4GX92"/>
<evidence type="ECO:0000313" key="4">
    <source>
        <dbReference type="Proteomes" id="UP000218335"/>
    </source>
</evidence>
<keyword evidence="1" id="KW-0238">DNA-binding</keyword>
<proteinExistence type="predicted"/>
<dbReference type="GO" id="GO:0003677">
    <property type="term" value="F:DNA binding"/>
    <property type="evidence" value="ECO:0007669"/>
    <property type="project" value="UniProtKB-KW"/>
</dbReference>
<name>A0A2A4GX92_9STAP</name>
<reference evidence="3 4" key="1">
    <citation type="journal article" date="2017" name="PLoS ONE">
        <title>Development of a real-time PCR for detection of Staphylococcus pseudintermedius using a novel automated comparison of whole-genome sequences.</title>
        <authorList>
            <person name="Verstappen K.M."/>
            <person name="Huijbregts L."/>
            <person name="Spaninks M."/>
            <person name="Wagenaar J.A."/>
            <person name="Fluit A.C."/>
            <person name="Duim B."/>
        </authorList>
    </citation>
    <scope>NUCLEOTIDE SEQUENCE [LARGE SCALE GENOMIC DNA]</scope>
    <source>
        <strain evidence="3 4">215070706401-1</strain>
    </source>
</reference>
<dbReference type="RefSeq" id="WP_096592687.1">
    <property type="nucleotide sequence ID" value="NZ_MWUU01000008.1"/>
</dbReference>
<protein>
    <recommendedName>
        <fullName evidence="2">HTH cro/C1-type domain-containing protein</fullName>
    </recommendedName>
</protein>
<dbReference type="Gene3D" id="1.10.260.40">
    <property type="entry name" value="lambda repressor-like DNA-binding domains"/>
    <property type="match status" value="1"/>
</dbReference>
<accession>A0A2A4GX92</accession>
<dbReference type="PROSITE" id="PS50943">
    <property type="entry name" value="HTH_CROC1"/>
    <property type="match status" value="1"/>
</dbReference>
<dbReference type="SUPFAM" id="SSF47413">
    <property type="entry name" value="lambda repressor-like DNA-binding domains"/>
    <property type="match status" value="1"/>
</dbReference>
<feature type="domain" description="HTH cro/C1-type" evidence="2">
    <location>
        <begin position="15"/>
        <end position="69"/>
    </location>
</feature>
<dbReference type="InterPro" id="IPR001387">
    <property type="entry name" value="Cro/C1-type_HTH"/>
</dbReference>
<sequence>MKKSNIDKKKVGQRIKQIRKNAGLNLEEFGGIFSVSKSNVSKWENGANLPNNKRLKTIAELGNISVETLLFGNFDEYIRDLLEKEILNYIYKNELNPSKEFPVFFEQLSWLINTPNKLGKDFFDEKVFINKVNYFLDIEYSLGDRSLDALTRYAYDKLTDADEVIVNIYDDEQGRKQINTDEKIRYFVNELHKLNSQTFKFIDEYREMNNLNRLDSE</sequence>
<dbReference type="EMBL" id="MWUU01000008">
    <property type="protein sequence ID" value="PCF55061.1"/>
    <property type="molecule type" value="Genomic_DNA"/>
</dbReference>
<comment type="caution">
    <text evidence="3">The sequence shown here is derived from an EMBL/GenBank/DDBJ whole genome shotgun (WGS) entry which is preliminary data.</text>
</comment>
<evidence type="ECO:0000256" key="1">
    <source>
        <dbReference type="ARBA" id="ARBA00023125"/>
    </source>
</evidence>
<evidence type="ECO:0000313" key="3">
    <source>
        <dbReference type="EMBL" id="PCF55061.1"/>
    </source>
</evidence>